<sequence length="86" mass="9014">MQPTDIHVLDKANGLQETEYLRIHGASCASCVSKIEGALHKVEGVKEAVMNLAQSTVSVTGHATAEAMINAIRAAGYDAESITDSS</sequence>
<keyword evidence="3" id="KW-1185">Reference proteome</keyword>
<dbReference type="InterPro" id="IPR036163">
    <property type="entry name" value="HMA_dom_sf"/>
</dbReference>
<dbReference type="Proteomes" id="UP001069090">
    <property type="component" value="Unassembled WGS sequence"/>
</dbReference>
<dbReference type="CDD" id="cd00371">
    <property type="entry name" value="HMA"/>
    <property type="match status" value="1"/>
</dbReference>
<dbReference type="GO" id="GO:0046872">
    <property type="term" value="F:metal ion binding"/>
    <property type="evidence" value="ECO:0007669"/>
    <property type="project" value="InterPro"/>
</dbReference>
<dbReference type="Gene3D" id="3.30.70.100">
    <property type="match status" value="1"/>
</dbReference>
<feature type="non-terminal residue" evidence="2">
    <location>
        <position position="86"/>
    </location>
</feature>
<dbReference type="EMBL" id="JAPTGG010000041">
    <property type="protein sequence ID" value="MCZ0867275.1"/>
    <property type="molecule type" value="Genomic_DNA"/>
</dbReference>
<name>A0A9J6RRR1_9GAMM</name>
<gene>
    <name evidence="2" type="ORF">O0V09_18930</name>
</gene>
<accession>A0A9J6RRR1</accession>
<dbReference type="Pfam" id="PF00403">
    <property type="entry name" value="HMA"/>
    <property type="match status" value="1"/>
</dbReference>
<dbReference type="PROSITE" id="PS50846">
    <property type="entry name" value="HMA_2"/>
    <property type="match status" value="1"/>
</dbReference>
<feature type="domain" description="HMA" evidence="1">
    <location>
        <begin position="17"/>
        <end position="80"/>
    </location>
</feature>
<reference evidence="2 3" key="1">
    <citation type="submission" date="2022-12" db="EMBL/GenBank/DDBJ databases">
        <title>Dasania phycosphaerae sp. nov., isolated from particulate material of the south coast of Korea.</title>
        <authorList>
            <person name="Jiang Y."/>
        </authorList>
    </citation>
    <scope>NUCLEOTIDE SEQUENCE [LARGE SCALE GENOMIC DNA]</scope>
    <source>
        <strain evidence="2 3">GY-19</strain>
    </source>
</reference>
<evidence type="ECO:0000313" key="3">
    <source>
        <dbReference type="Proteomes" id="UP001069090"/>
    </source>
</evidence>
<proteinExistence type="predicted"/>
<dbReference type="SUPFAM" id="SSF55008">
    <property type="entry name" value="HMA, heavy metal-associated domain"/>
    <property type="match status" value="1"/>
</dbReference>
<organism evidence="2 3">
    <name type="scientific">Dasania phycosphaerae</name>
    <dbReference type="NCBI Taxonomy" id="2950436"/>
    <lineage>
        <taxon>Bacteria</taxon>
        <taxon>Pseudomonadati</taxon>
        <taxon>Pseudomonadota</taxon>
        <taxon>Gammaproteobacteria</taxon>
        <taxon>Cellvibrionales</taxon>
        <taxon>Spongiibacteraceae</taxon>
        <taxon>Dasania</taxon>
    </lineage>
</organism>
<evidence type="ECO:0000259" key="1">
    <source>
        <dbReference type="PROSITE" id="PS50846"/>
    </source>
</evidence>
<dbReference type="RefSeq" id="WP_268905510.1">
    <property type="nucleotide sequence ID" value="NZ_JAPTGG010000041.1"/>
</dbReference>
<evidence type="ECO:0000313" key="2">
    <source>
        <dbReference type="EMBL" id="MCZ0867275.1"/>
    </source>
</evidence>
<protein>
    <submittedName>
        <fullName evidence="2">Cation transporter</fullName>
    </submittedName>
</protein>
<comment type="caution">
    <text evidence="2">The sequence shown here is derived from an EMBL/GenBank/DDBJ whole genome shotgun (WGS) entry which is preliminary data.</text>
</comment>
<dbReference type="AlphaFoldDB" id="A0A9J6RRR1"/>
<dbReference type="InterPro" id="IPR006121">
    <property type="entry name" value="HMA_dom"/>
</dbReference>